<feature type="compositionally biased region" description="Low complexity" evidence="6">
    <location>
        <begin position="210"/>
        <end position="219"/>
    </location>
</feature>
<proteinExistence type="inferred from homology"/>
<feature type="chain" id="PRO_5016969851" evidence="7">
    <location>
        <begin position="29"/>
        <end position="710"/>
    </location>
</feature>
<protein>
    <submittedName>
        <fullName evidence="8">Conjugal transfer protein (Modular protein)</fullName>
    </submittedName>
</protein>
<keyword evidence="7" id="KW-0732">Signal</keyword>
<reference evidence="8" key="1">
    <citation type="submission" date="2018-01" db="EMBL/GenBank/DDBJ databases">
        <authorList>
            <person name="Gaut B.S."/>
            <person name="Morton B.R."/>
            <person name="Clegg M.T."/>
            <person name="Duvall M.R."/>
        </authorList>
    </citation>
    <scope>NUCLEOTIDE SEQUENCE</scope>
    <source>
        <strain evidence="8">Cupriavidus taiwanensis STM 8555</strain>
    </source>
</reference>
<dbReference type="RefSeq" id="WP_428992011.1">
    <property type="nucleotide sequence ID" value="NZ_LT984809.1"/>
</dbReference>
<dbReference type="InterPro" id="IPR042217">
    <property type="entry name" value="T4SS_VirB10/TrbI"/>
</dbReference>
<evidence type="ECO:0000256" key="6">
    <source>
        <dbReference type="SAM" id="MobiDB-lite"/>
    </source>
</evidence>
<evidence type="ECO:0000256" key="1">
    <source>
        <dbReference type="ARBA" id="ARBA00004167"/>
    </source>
</evidence>
<sequence>MDIRKSSPLSALAAALVALCLAVPHAHAADKPQRRPGAGAGVAGLGIGDLSDAMNPANPFNGGVDPIALPGDSRLVVFTYSRDQIFRVLSAPLKMTTIEFPDDEQIVGEPAWGESVRWDYEADGQNHLYVKPQAAGLVNTLSVNTNKRSYEFTLVSSPLGGIFYQKVRFRIPTSFAAKAKARNESRAESADGLSVDAGVAARIPSRSHRSSSISTIPSPGARASGRTRPLTTARRSGCASRRGRLARCPGQGWQRFRGGELHSARRIPCRPASGRDGGAALGFGGSEGRARPPAHSGVVLMRDRKSSNNVSDVTDAQERTVKGKLPRNIVMVLGVVAAFLVGGLGYYFQSVSEEQSDAKAEQDRAEQLRQRASSGDNGQTLEATIREQAARAREEAERQRALAEKKPDSGAAPVMTAGDLVASSKPSTAAAKKNEEDDIFTASIYKKGMRKSQMGGTKMPAGMADLADPAQMRALQQVAVARASASNGLPEPPEASVSSDKQFLRDATAARTLRTGFDGKLPKCTVSRGFVIPATFAGGLNSDKPGEFRATVSQDVYDTVTGRCKVIPAGSTLVGAYNADIAVGQERILAAFVRMQLPNGKTVPLMGMQGADPNGYSGISGDVNNHFLRIFGSALVIGLLEHAFKDNNTATTVGANGLTTYGNAAGQIAAQTASTILSRNQGIRPTITTEPGQKMVVQVKHDMVLEAYRD</sequence>
<comment type="subcellular location">
    <subcellularLocation>
        <location evidence="1">Membrane</location>
        <topology evidence="1">Single-pass membrane protein</topology>
    </subcellularLocation>
</comment>
<keyword evidence="8" id="KW-0614">Plasmid</keyword>
<evidence type="ECO:0000256" key="4">
    <source>
        <dbReference type="ARBA" id="ARBA00022989"/>
    </source>
</evidence>
<feature type="region of interest" description="Disordered" evidence="6">
    <location>
        <begin position="387"/>
        <end position="414"/>
    </location>
</feature>
<dbReference type="InterPro" id="IPR005498">
    <property type="entry name" value="T4SS_VirB10/TraB/TrbI"/>
</dbReference>
<dbReference type="InterPro" id="IPR010258">
    <property type="entry name" value="Conjugal_tfr_TrbG/VirB9/CagX"/>
</dbReference>
<dbReference type="Pfam" id="PF03743">
    <property type="entry name" value="TrbI"/>
    <property type="match status" value="1"/>
</dbReference>
<feature type="compositionally biased region" description="Basic and acidic residues" evidence="6">
    <location>
        <begin position="387"/>
        <end position="408"/>
    </location>
</feature>
<accession>A0A375HEU4</accession>
<dbReference type="CDD" id="cd16429">
    <property type="entry name" value="VirB10"/>
    <property type="match status" value="1"/>
</dbReference>
<gene>
    <name evidence="8" type="ORF">CBM2612_P0753</name>
</gene>
<dbReference type="AlphaFoldDB" id="A0A375HEU4"/>
<organism evidence="8">
    <name type="scientific">Cupriavidus taiwanensis</name>
    <dbReference type="NCBI Taxonomy" id="164546"/>
    <lineage>
        <taxon>Bacteria</taxon>
        <taxon>Pseudomonadati</taxon>
        <taxon>Pseudomonadota</taxon>
        <taxon>Betaproteobacteria</taxon>
        <taxon>Burkholderiales</taxon>
        <taxon>Burkholderiaceae</taxon>
        <taxon>Cupriavidus</taxon>
    </lineage>
</organism>
<dbReference type="EMBL" id="LT984809">
    <property type="protein sequence ID" value="SPD49408.1"/>
    <property type="molecule type" value="Genomic_DNA"/>
</dbReference>
<keyword evidence="3" id="KW-0812">Transmembrane</keyword>
<feature type="signal peptide" evidence="7">
    <location>
        <begin position="1"/>
        <end position="28"/>
    </location>
</feature>
<dbReference type="Pfam" id="PF03524">
    <property type="entry name" value="CagX"/>
    <property type="match status" value="1"/>
</dbReference>
<dbReference type="Gene3D" id="2.40.128.260">
    <property type="entry name" value="Type IV secretion system, VirB10/TraB/TrbI"/>
    <property type="match status" value="1"/>
</dbReference>
<geneLocation type="plasmid" evidence="8">
    <name>I</name>
</geneLocation>
<feature type="region of interest" description="Disordered" evidence="6">
    <location>
        <begin position="204"/>
        <end position="244"/>
    </location>
</feature>
<evidence type="ECO:0000256" key="3">
    <source>
        <dbReference type="ARBA" id="ARBA00022692"/>
    </source>
</evidence>
<comment type="similarity">
    <text evidence="2">Belongs to the TrbI/VirB10 family.</text>
</comment>
<evidence type="ECO:0000256" key="2">
    <source>
        <dbReference type="ARBA" id="ARBA00010265"/>
    </source>
</evidence>
<evidence type="ECO:0000256" key="5">
    <source>
        <dbReference type="ARBA" id="ARBA00023136"/>
    </source>
</evidence>
<keyword evidence="5" id="KW-0472">Membrane</keyword>
<keyword evidence="4" id="KW-1133">Transmembrane helix</keyword>
<name>A0A375HEU4_9BURK</name>
<dbReference type="GO" id="GO:0016020">
    <property type="term" value="C:membrane"/>
    <property type="evidence" value="ECO:0007669"/>
    <property type="project" value="UniProtKB-SubCell"/>
</dbReference>
<evidence type="ECO:0000313" key="8">
    <source>
        <dbReference type="EMBL" id="SPD49408.1"/>
    </source>
</evidence>
<evidence type="ECO:0000256" key="7">
    <source>
        <dbReference type="SAM" id="SignalP"/>
    </source>
</evidence>